<gene>
    <name evidence="2" type="ORF">Fcan01_25782</name>
</gene>
<protein>
    <submittedName>
        <fullName evidence="2">Uncharacterized protein</fullName>
    </submittedName>
</protein>
<name>A0A226D4I3_FOLCA</name>
<feature type="transmembrane region" description="Helical" evidence="1">
    <location>
        <begin position="86"/>
        <end position="108"/>
    </location>
</feature>
<evidence type="ECO:0000313" key="2">
    <source>
        <dbReference type="EMBL" id="OXA39551.1"/>
    </source>
</evidence>
<proteinExistence type="predicted"/>
<dbReference type="EMBL" id="LNIX01000038">
    <property type="protein sequence ID" value="OXA39551.1"/>
    <property type="molecule type" value="Genomic_DNA"/>
</dbReference>
<reference evidence="2 3" key="1">
    <citation type="submission" date="2015-12" db="EMBL/GenBank/DDBJ databases">
        <title>The genome of Folsomia candida.</title>
        <authorList>
            <person name="Faddeeva A."/>
            <person name="Derks M.F."/>
            <person name="Anvar Y."/>
            <person name="Smit S."/>
            <person name="Van Straalen N."/>
            <person name="Roelofs D."/>
        </authorList>
    </citation>
    <scope>NUCLEOTIDE SEQUENCE [LARGE SCALE GENOMIC DNA]</scope>
    <source>
        <strain evidence="2 3">VU population</strain>
        <tissue evidence="2">Whole body</tissue>
    </source>
</reference>
<evidence type="ECO:0000256" key="1">
    <source>
        <dbReference type="SAM" id="Phobius"/>
    </source>
</evidence>
<keyword evidence="1" id="KW-0472">Membrane</keyword>
<accession>A0A226D4I3</accession>
<organism evidence="2 3">
    <name type="scientific">Folsomia candida</name>
    <name type="common">Springtail</name>
    <dbReference type="NCBI Taxonomy" id="158441"/>
    <lineage>
        <taxon>Eukaryota</taxon>
        <taxon>Metazoa</taxon>
        <taxon>Ecdysozoa</taxon>
        <taxon>Arthropoda</taxon>
        <taxon>Hexapoda</taxon>
        <taxon>Collembola</taxon>
        <taxon>Entomobryomorpha</taxon>
        <taxon>Isotomoidea</taxon>
        <taxon>Isotomidae</taxon>
        <taxon>Proisotominae</taxon>
        <taxon>Folsomia</taxon>
    </lineage>
</organism>
<keyword evidence="3" id="KW-1185">Reference proteome</keyword>
<keyword evidence="1" id="KW-1133">Transmembrane helix</keyword>
<comment type="caution">
    <text evidence="2">The sequence shown here is derived from an EMBL/GenBank/DDBJ whole genome shotgun (WGS) entry which is preliminary data.</text>
</comment>
<keyword evidence="1" id="KW-0812">Transmembrane</keyword>
<sequence>MALNRRAISQDKIDPNKLQRYAAVTNKDQSNGQPGQQLMAIFNQQKQILNRLSKMQVDPTSCFLNFFKTDKSVPIRSQNNWTALRLMLFLVSSVATNGCFCILGRFMLDPCAPPFLGSIFLNCQKCGATDRNQIHWYMWAGIICLETCHVHTAFYNGFFYFFDVQLVAIYSLLQYVTVVGKSRVNTLWPLVKISSVTLPSPTVAYGSGARMRVMGIRMMHNDVEGWRNAAHQCLSSHIESDSISNGVGPGGCDNDNGQEWTSTTPTTTTAAIVTTTFNNSITIIKNKN</sequence>
<evidence type="ECO:0000313" key="3">
    <source>
        <dbReference type="Proteomes" id="UP000198287"/>
    </source>
</evidence>
<dbReference type="AlphaFoldDB" id="A0A226D4I3"/>
<dbReference type="Proteomes" id="UP000198287">
    <property type="component" value="Unassembled WGS sequence"/>
</dbReference>